<dbReference type="Gene3D" id="3.40.50.10140">
    <property type="entry name" value="Toll/interleukin-1 receptor homology (TIR) domain"/>
    <property type="match status" value="1"/>
</dbReference>
<dbReference type="SUPFAM" id="SSF52200">
    <property type="entry name" value="Toll/Interleukin receptor TIR domain"/>
    <property type="match status" value="1"/>
</dbReference>
<dbReference type="SUPFAM" id="SSF63748">
    <property type="entry name" value="Tudor/PWWP/MBT"/>
    <property type="match status" value="1"/>
</dbReference>
<evidence type="ECO:0000259" key="1">
    <source>
        <dbReference type="Pfam" id="PF13676"/>
    </source>
</evidence>
<dbReference type="Gene3D" id="2.30.30.140">
    <property type="match status" value="1"/>
</dbReference>
<reference evidence="2" key="2">
    <citation type="journal article" date="2008" name="Genome Biol.">
        <title>Improved genome assembly and evidence-based global gene model set for the chordate Ciona intestinalis: new insight into intron and operon populations.</title>
        <authorList>
            <person name="Satou Y."/>
            <person name="Mineta K."/>
            <person name="Ogasawara M."/>
            <person name="Sasakura Y."/>
            <person name="Shoguchi E."/>
            <person name="Ueno K."/>
            <person name="Yamada L."/>
            <person name="Matsumoto J."/>
            <person name="Wasserscheid J."/>
            <person name="Dewar K."/>
            <person name="Wiley G.B."/>
            <person name="Macmil S.L."/>
            <person name="Roe B.A."/>
            <person name="Zeller R.W."/>
            <person name="Hastings K.E."/>
            <person name="Lemaire P."/>
            <person name="Lindquist E."/>
            <person name="Endo T."/>
            <person name="Hotta K."/>
            <person name="Inaba K."/>
        </authorList>
    </citation>
    <scope>NUCLEOTIDE SEQUENCE [LARGE SCALE GENOMIC DNA]</scope>
    <source>
        <strain evidence="2">wild type</strain>
    </source>
</reference>
<sequence>MGMFDQIATALKECKVAVVCISTEYANSDNCRMEIQFAVKSLKKPVVAVIVGTGDDWKEGVIGNIVDEGIPTVDLQSVTSAGELEVKILEISKAIQDRISLSTNPSMTSQNQVLATKGSPERNRAPKCGDHVICLHQNWAYYKATVESFDHSTMTYTVNWDDNDPSERVQSYKDVALDIEPVDDIAVGSIVVFQQGSYAGTEGNNEGGVRYHQGIITGVHIDEEGVKRFSGKHTKGVSDDKWVTYSGYNPTFEGVTTTELRLSPNAMDVVVSGL</sequence>
<dbReference type="Ensembl" id="ENSCINT00000033934.1">
    <property type="protein sequence ID" value="ENSCINP00000032845.1"/>
    <property type="gene ID" value="ENSCING00000021748.1"/>
</dbReference>
<dbReference type="InParanoid" id="H2XT61"/>
<evidence type="ECO:0000313" key="3">
    <source>
        <dbReference type="Proteomes" id="UP000008144"/>
    </source>
</evidence>
<organism evidence="2 3">
    <name type="scientific">Ciona intestinalis</name>
    <name type="common">Transparent sea squirt</name>
    <name type="synonym">Ascidia intestinalis</name>
    <dbReference type="NCBI Taxonomy" id="7719"/>
    <lineage>
        <taxon>Eukaryota</taxon>
        <taxon>Metazoa</taxon>
        <taxon>Chordata</taxon>
        <taxon>Tunicata</taxon>
        <taxon>Ascidiacea</taxon>
        <taxon>Phlebobranchia</taxon>
        <taxon>Cionidae</taxon>
        <taxon>Ciona</taxon>
    </lineage>
</organism>
<dbReference type="Pfam" id="PF13676">
    <property type="entry name" value="TIR_2"/>
    <property type="match status" value="1"/>
</dbReference>
<dbReference type="HOGENOM" id="CLU_1015482_0_0_1"/>
<proteinExistence type="predicted"/>
<feature type="domain" description="TIR" evidence="1">
    <location>
        <begin position="5"/>
        <end position="76"/>
    </location>
</feature>
<dbReference type="GeneTree" id="ENSGT00940000173858"/>
<dbReference type="InterPro" id="IPR035897">
    <property type="entry name" value="Toll_tir_struct_dom_sf"/>
</dbReference>
<protein>
    <recommendedName>
        <fullName evidence="1">TIR domain-containing protein</fullName>
    </recommendedName>
</protein>
<dbReference type="AlphaFoldDB" id="H2XT61"/>
<accession>H2XT61</accession>
<reference evidence="2" key="3">
    <citation type="submission" date="2025-08" db="UniProtKB">
        <authorList>
            <consortium name="Ensembl"/>
        </authorList>
    </citation>
    <scope>IDENTIFICATION</scope>
</reference>
<dbReference type="InterPro" id="IPR000157">
    <property type="entry name" value="TIR_dom"/>
</dbReference>
<dbReference type="GO" id="GO:0007165">
    <property type="term" value="P:signal transduction"/>
    <property type="evidence" value="ECO:0007669"/>
    <property type="project" value="InterPro"/>
</dbReference>
<keyword evidence="3" id="KW-1185">Reference proteome</keyword>
<dbReference type="Proteomes" id="UP000008144">
    <property type="component" value="Chromosome 9"/>
</dbReference>
<reference evidence="3" key="1">
    <citation type="journal article" date="2002" name="Science">
        <title>The draft genome of Ciona intestinalis: insights into chordate and vertebrate origins.</title>
        <authorList>
            <person name="Dehal P."/>
            <person name="Satou Y."/>
            <person name="Campbell R.K."/>
            <person name="Chapman J."/>
            <person name="Degnan B."/>
            <person name="De Tomaso A."/>
            <person name="Davidson B."/>
            <person name="Di Gregorio A."/>
            <person name="Gelpke M."/>
            <person name="Goodstein D.M."/>
            <person name="Harafuji N."/>
            <person name="Hastings K.E."/>
            <person name="Ho I."/>
            <person name="Hotta K."/>
            <person name="Huang W."/>
            <person name="Kawashima T."/>
            <person name="Lemaire P."/>
            <person name="Martinez D."/>
            <person name="Meinertzhagen I.A."/>
            <person name="Necula S."/>
            <person name="Nonaka M."/>
            <person name="Putnam N."/>
            <person name="Rash S."/>
            <person name="Saiga H."/>
            <person name="Satake M."/>
            <person name="Terry A."/>
            <person name="Yamada L."/>
            <person name="Wang H.G."/>
            <person name="Awazu S."/>
            <person name="Azumi K."/>
            <person name="Boore J."/>
            <person name="Branno M."/>
            <person name="Chin-Bow S."/>
            <person name="DeSantis R."/>
            <person name="Doyle S."/>
            <person name="Francino P."/>
            <person name="Keys D.N."/>
            <person name="Haga S."/>
            <person name="Hayashi H."/>
            <person name="Hino K."/>
            <person name="Imai K.S."/>
            <person name="Inaba K."/>
            <person name="Kano S."/>
            <person name="Kobayashi K."/>
            <person name="Kobayashi M."/>
            <person name="Lee B.I."/>
            <person name="Makabe K.W."/>
            <person name="Manohar C."/>
            <person name="Matassi G."/>
            <person name="Medina M."/>
            <person name="Mochizuki Y."/>
            <person name="Mount S."/>
            <person name="Morishita T."/>
            <person name="Miura S."/>
            <person name="Nakayama A."/>
            <person name="Nishizaka S."/>
            <person name="Nomoto H."/>
            <person name="Ohta F."/>
            <person name="Oishi K."/>
            <person name="Rigoutsos I."/>
            <person name="Sano M."/>
            <person name="Sasaki A."/>
            <person name="Sasakura Y."/>
            <person name="Shoguchi E."/>
            <person name="Shin-i T."/>
            <person name="Spagnuolo A."/>
            <person name="Stainier D."/>
            <person name="Suzuki M.M."/>
            <person name="Tassy O."/>
            <person name="Takatori N."/>
            <person name="Tokuoka M."/>
            <person name="Yagi K."/>
            <person name="Yoshizaki F."/>
            <person name="Wada S."/>
            <person name="Zhang C."/>
            <person name="Hyatt P.D."/>
            <person name="Larimer F."/>
            <person name="Detter C."/>
            <person name="Doggett N."/>
            <person name="Glavina T."/>
            <person name="Hawkins T."/>
            <person name="Richardson P."/>
            <person name="Lucas S."/>
            <person name="Kohara Y."/>
            <person name="Levine M."/>
            <person name="Satoh N."/>
            <person name="Rokhsar D.S."/>
        </authorList>
    </citation>
    <scope>NUCLEOTIDE SEQUENCE [LARGE SCALE GENOMIC DNA]</scope>
</reference>
<dbReference type="PANTHER" id="PTHR47508">
    <property type="entry name" value="SAM DOMAIN-CONTAINING PROTEIN-RELATED"/>
    <property type="match status" value="1"/>
</dbReference>
<dbReference type="EMBL" id="EAAA01002851">
    <property type="status" value="NOT_ANNOTATED_CDS"/>
    <property type="molecule type" value="Genomic_DNA"/>
</dbReference>
<dbReference type="PANTHER" id="PTHR47508:SF1">
    <property type="entry name" value="NON-SPECIFIC SERINE_THREONINE PROTEIN KINASE"/>
    <property type="match status" value="1"/>
</dbReference>
<reference evidence="2" key="4">
    <citation type="submission" date="2025-09" db="UniProtKB">
        <authorList>
            <consortium name="Ensembl"/>
        </authorList>
    </citation>
    <scope>IDENTIFICATION</scope>
</reference>
<evidence type="ECO:0000313" key="2">
    <source>
        <dbReference type="Ensembl" id="ENSCINP00000032845.1"/>
    </source>
</evidence>
<name>H2XT61_CIOIN</name>